<dbReference type="PANTHER" id="PTHR30570">
    <property type="entry name" value="PERIPLASMIC PHOSPHATE BINDING COMPONENT OF PHOSPHATE ABC TRANSPORTER"/>
    <property type="match status" value="1"/>
</dbReference>
<protein>
    <submittedName>
        <fullName evidence="3">Phosphate transport system substrate-binding protein</fullName>
    </submittedName>
</protein>
<evidence type="ECO:0000313" key="4">
    <source>
        <dbReference type="Proteomes" id="UP000245678"/>
    </source>
</evidence>
<dbReference type="PANTHER" id="PTHR30570:SF1">
    <property type="entry name" value="PHOSPHATE-BINDING PROTEIN PSTS"/>
    <property type="match status" value="1"/>
</dbReference>
<dbReference type="InterPro" id="IPR024370">
    <property type="entry name" value="PBP_domain"/>
</dbReference>
<comment type="caution">
    <text evidence="3">The sequence shown here is derived from an EMBL/GenBank/DDBJ whole genome shotgun (WGS) entry which is preliminary data.</text>
</comment>
<dbReference type="Pfam" id="PF12849">
    <property type="entry name" value="PBP_like_2"/>
    <property type="match status" value="1"/>
</dbReference>
<name>A0A316HIQ5_9SPHI</name>
<gene>
    <name evidence="3" type="ORF">LX99_00862</name>
</gene>
<dbReference type="AlphaFoldDB" id="A0A316HIQ5"/>
<organism evidence="3 4">
    <name type="scientific">Mucilaginibacter oryzae</name>
    <dbReference type="NCBI Taxonomy" id="468058"/>
    <lineage>
        <taxon>Bacteria</taxon>
        <taxon>Pseudomonadati</taxon>
        <taxon>Bacteroidota</taxon>
        <taxon>Sphingobacteriia</taxon>
        <taxon>Sphingobacteriales</taxon>
        <taxon>Sphingobacteriaceae</taxon>
        <taxon>Mucilaginibacter</taxon>
    </lineage>
</organism>
<sequence>MRFCVFHVYSEKINMRISKTVKFILFLSLLGAGLQACHRKKEQKAAVSQDTFNAGKATFVADESFSPIIEQEEYVYKSRYPEANPVFVYKTENQAVNMLLNDSVRVAILSRELDTAEQNVIKGRKLSVETIPFAVDAVTLIVNNASGDTTITVAELKRRLNGQGDLTKPIVFDNPNSSLVRYLKNFSGNKELKQSNIYALKSNTDVIKYVGGHPDALGIIGFSWLNNPVDALVPYVNKVKIVGVRDEASKQYPNGYFKPSQESLVLKQYPLSRGLYMINCSSKVGLAAGFATFIASDVGQRIILKSGLLPDSIPPREINLKK</sequence>
<dbReference type="EMBL" id="QGHA01000001">
    <property type="protein sequence ID" value="PWK80396.1"/>
    <property type="molecule type" value="Genomic_DNA"/>
</dbReference>
<reference evidence="3 4" key="1">
    <citation type="submission" date="2018-05" db="EMBL/GenBank/DDBJ databases">
        <title>Genomic Encyclopedia of Archaeal and Bacterial Type Strains, Phase II (KMG-II): from individual species to whole genera.</title>
        <authorList>
            <person name="Goeker M."/>
        </authorList>
    </citation>
    <scope>NUCLEOTIDE SEQUENCE [LARGE SCALE GENOMIC DNA]</scope>
    <source>
        <strain evidence="3 4">DSM 19975</strain>
    </source>
</reference>
<evidence type="ECO:0000313" key="3">
    <source>
        <dbReference type="EMBL" id="PWK80396.1"/>
    </source>
</evidence>
<accession>A0A316HIQ5</accession>
<keyword evidence="1" id="KW-0732">Signal</keyword>
<dbReference type="Proteomes" id="UP000245678">
    <property type="component" value="Unassembled WGS sequence"/>
</dbReference>
<dbReference type="InterPro" id="IPR050811">
    <property type="entry name" value="Phosphate_ABC_transporter"/>
</dbReference>
<evidence type="ECO:0000256" key="1">
    <source>
        <dbReference type="ARBA" id="ARBA00022729"/>
    </source>
</evidence>
<dbReference type="SUPFAM" id="SSF53850">
    <property type="entry name" value="Periplasmic binding protein-like II"/>
    <property type="match status" value="1"/>
</dbReference>
<proteinExistence type="predicted"/>
<dbReference type="Gene3D" id="3.40.190.10">
    <property type="entry name" value="Periplasmic binding protein-like II"/>
    <property type="match status" value="2"/>
</dbReference>
<evidence type="ECO:0000259" key="2">
    <source>
        <dbReference type="Pfam" id="PF12849"/>
    </source>
</evidence>
<keyword evidence="4" id="KW-1185">Reference proteome</keyword>
<feature type="domain" description="PBP" evidence="2">
    <location>
        <begin position="48"/>
        <end position="297"/>
    </location>
</feature>